<feature type="domain" description="PTS EIIA type-4" evidence="6">
    <location>
        <begin position="4"/>
        <end position="132"/>
    </location>
</feature>
<evidence type="ECO:0000256" key="1">
    <source>
        <dbReference type="ARBA" id="ARBA00001113"/>
    </source>
</evidence>
<dbReference type="PROSITE" id="PS51096">
    <property type="entry name" value="PTS_EIIA_TYPE_4"/>
    <property type="match status" value="1"/>
</dbReference>
<evidence type="ECO:0000313" key="8">
    <source>
        <dbReference type="Proteomes" id="UP001595796"/>
    </source>
</evidence>
<dbReference type="SUPFAM" id="SSF53062">
    <property type="entry name" value="PTS system fructose IIA component-like"/>
    <property type="match status" value="1"/>
</dbReference>
<dbReference type="InterPro" id="IPR036662">
    <property type="entry name" value="PTS_EIIA_man-typ_sf"/>
</dbReference>
<keyword evidence="8" id="KW-1185">Reference proteome</keyword>
<gene>
    <name evidence="7" type="primary">dhaM</name>
    <name evidence="7" type="ORF">ACFPFW_03665</name>
</gene>
<comment type="subunit">
    <text evidence="5">Homodimer. The dihydroxyacetone kinase complex is composed of a homodimer of DhaM, a homodimer of DhaK and the subunit DhaL.</text>
</comment>
<reference evidence="8" key="1">
    <citation type="journal article" date="2019" name="Int. J. Syst. Evol. Microbiol.">
        <title>The Global Catalogue of Microorganisms (GCM) 10K type strain sequencing project: providing services to taxonomists for standard genome sequencing and annotation.</title>
        <authorList>
            <consortium name="The Broad Institute Genomics Platform"/>
            <consortium name="The Broad Institute Genome Sequencing Center for Infectious Disease"/>
            <person name="Wu L."/>
            <person name="Ma J."/>
        </authorList>
    </citation>
    <scope>NUCLEOTIDE SEQUENCE [LARGE SCALE GENOMIC DNA]</scope>
    <source>
        <strain evidence="8">CGMCC 1.16444</strain>
    </source>
</reference>
<name>A0ABV9YW86_9HYPH</name>
<sequence length="144" mass="14744">MTDVVGIVIVSHSPLVAEGAADMVRQMVGDRVPLAWCGGVGEGVLGTRLSDIRAAIDRAWSERGVVVMVDLGGAETNSEMAIEALPPERRRKVVVANAPVVEGAVLAATEAASGAALATVLATAEEAGARCRSVPSKTSAGRRQ</sequence>
<dbReference type="PANTHER" id="PTHR38594:SF1">
    <property type="entry name" value="PEP-DEPENDENT DIHYDROXYACETONE KINASE, PHOSPHORYL DONOR SUBUNIT DHAM"/>
    <property type="match status" value="1"/>
</dbReference>
<dbReference type="Pfam" id="PF03610">
    <property type="entry name" value="EIIA-man"/>
    <property type="match status" value="1"/>
</dbReference>
<evidence type="ECO:0000256" key="5">
    <source>
        <dbReference type="ARBA" id="ARBA00046577"/>
    </source>
</evidence>
<evidence type="ECO:0000256" key="4">
    <source>
        <dbReference type="ARBA" id="ARBA00022679"/>
    </source>
</evidence>
<dbReference type="Gene3D" id="3.40.50.510">
    <property type="entry name" value="Phosphotransferase system, mannose-type IIA component"/>
    <property type="match status" value="1"/>
</dbReference>
<comment type="caution">
    <text evidence="7">The sequence shown here is derived from an EMBL/GenBank/DDBJ whole genome shotgun (WGS) entry which is preliminary data.</text>
</comment>
<dbReference type="InterPro" id="IPR012844">
    <property type="entry name" value="DhaM_N"/>
</dbReference>
<organism evidence="7 8">
    <name type="scientific">Flaviflagellibacter deserti</name>
    <dbReference type="NCBI Taxonomy" id="2267266"/>
    <lineage>
        <taxon>Bacteria</taxon>
        <taxon>Pseudomonadati</taxon>
        <taxon>Pseudomonadota</taxon>
        <taxon>Alphaproteobacteria</taxon>
        <taxon>Hyphomicrobiales</taxon>
        <taxon>Flaviflagellibacter</taxon>
    </lineage>
</organism>
<dbReference type="GO" id="GO:0047324">
    <property type="term" value="F:phosphoenolpyruvate-glycerone phosphotransferase activity"/>
    <property type="evidence" value="ECO:0007669"/>
    <property type="project" value="UniProtKB-EC"/>
</dbReference>
<evidence type="ECO:0000259" key="6">
    <source>
        <dbReference type="PROSITE" id="PS51096"/>
    </source>
</evidence>
<dbReference type="Proteomes" id="UP001595796">
    <property type="component" value="Unassembled WGS sequence"/>
</dbReference>
<protein>
    <recommendedName>
        <fullName evidence="3">phosphoenolpyruvate--glycerone phosphotransferase</fullName>
        <ecNumber evidence="3">2.7.1.121</ecNumber>
    </recommendedName>
</protein>
<accession>A0ABV9YW86</accession>
<evidence type="ECO:0000313" key="7">
    <source>
        <dbReference type="EMBL" id="MFC5067110.1"/>
    </source>
</evidence>
<dbReference type="EMBL" id="JBHSJF010000003">
    <property type="protein sequence ID" value="MFC5067110.1"/>
    <property type="molecule type" value="Genomic_DNA"/>
</dbReference>
<keyword evidence="7" id="KW-0418">Kinase</keyword>
<dbReference type="InterPro" id="IPR004701">
    <property type="entry name" value="PTS_EIIA_man-typ"/>
</dbReference>
<dbReference type="EC" id="2.7.1.121" evidence="3"/>
<comment type="catalytic activity">
    <reaction evidence="1">
        <text>dihydroxyacetone + phosphoenolpyruvate = dihydroxyacetone phosphate + pyruvate</text>
        <dbReference type="Rhea" id="RHEA:18381"/>
        <dbReference type="ChEBI" id="CHEBI:15361"/>
        <dbReference type="ChEBI" id="CHEBI:16016"/>
        <dbReference type="ChEBI" id="CHEBI:57642"/>
        <dbReference type="ChEBI" id="CHEBI:58702"/>
        <dbReference type="EC" id="2.7.1.121"/>
    </reaction>
</comment>
<dbReference type="NCBIfam" id="TIGR02364">
    <property type="entry name" value="dha_pts"/>
    <property type="match status" value="1"/>
</dbReference>
<dbReference type="PANTHER" id="PTHR38594">
    <property type="entry name" value="PEP-DEPENDENT DIHYDROXYACETONE KINASE, PHOSPHORYL DONOR SUBUNIT DHAM"/>
    <property type="match status" value="1"/>
</dbReference>
<dbReference type="RefSeq" id="WP_114957503.1">
    <property type="nucleotide sequence ID" value="NZ_JBHSJF010000003.1"/>
</dbReference>
<keyword evidence="4 7" id="KW-0808">Transferase</keyword>
<comment type="function">
    <text evidence="2">Component of the dihydroxyacetone kinase complex, which is responsible for the phosphoenolpyruvate (PEP)-dependent phosphorylation of dihydroxyacetone. DhaM serves as the phosphoryl donor. Is phosphorylated by phosphoenolpyruvate in an EI- and HPr-dependent reaction, and a phosphorelay system on histidine residues finally leads to phosphoryl transfer to DhaL and dihydroxyacetone.</text>
</comment>
<proteinExistence type="predicted"/>
<dbReference type="InterPro" id="IPR039643">
    <property type="entry name" value="DhaM"/>
</dbReference>
<evidence type="ECO:0000256" key="3">
    <source>
        <dbReference type="ARBA" id="ARBA00012095"/>
    </source>
</evidence>
<evidence type="ECO:0000256" key="2">
    <source>
        <dbReference type="ARBA" id="ARBA00002788"/>
    </source>
</evidence>